<dbReference type="Proteomes" id="UP000022272">
    <property type="component" value="Unassembled WGS sequence"/>
</dbReference>
<evidence type="ECO:0000313" key="1">
    <source>
        <dbReference type="EMBL" id="EXZ41707.1"/>
    </source>
</evidence>
<gene>
    <name evidence="1" type="ORF">M076_5183</name>
</gene>
<proteinExistence type="predicted"/>
<organism evidence="1 2">
    <name type="scientific">Bacteroides fragilis str. 2-F-2 #4</name>
    <dbReference type="NCBI Taxonomy" id="1339280"/>
    <lineage>
        <taxon>Bacteria</taxon>
        <taxon>Pseudomonadati</taxon>
        <taxon>Bacteroidota</taxon>
        <taxon>Bacteroidia</taxon>
        <taxon>Bacteroidales</taxon>
        <taxon>Bacteroidaceae</taxon>
        <taxon>Bacteroides</taxon>
    </lineage>
</organism>
<sequence length="60" mass="7126">MFATWLQEIYSIFVPKVKTKQMKRIFFVYPLAIATLFLIVLSAIPHHHHKEMMCTVMELC</sequence>
<protein>
    <submittedName>
        <fullName evidence="1">Uncharacterized protein</fullName>
    </submittedName>
</protein>
<dbReference type="EMBL" id="JGDM01000195">
    <property type="protein sequence ID" value="EXZ41707.1"/>
    <property type="molecule type" value="Genomic_DNA"/>
</dbReference>
<accession>A0A015ZBK1</accession>
<feature type="non-terminal residue" evidence="1">
    <location>
        <position position="60"/>
    </location>
</feature>
<comment type="caution">
    <text evidence="1">The sequence shown here is derived from an EMBL/GenBank/DDBJ whole genome shotgun (WGS) entry which is preliminary data.</text>
</comment>
<dbReference type="AlphaFoldDB" id="A0A015ZBK1"/>
<evidence type="ECO:0000313" key="2">
    <source>
        <dbReference type="Proteomes" id="UP000022272"/>
    </source>
</evidence>
<name>A0A015ZBK1_BACFG</name>
<reference evidence="1 2" key="1">
    <citation type="submission" date="2014-02" db="EMBL/GenBank/DDBJ databases">
        <authorList>
            <person name="Sears C."/>
            <person name="Carroll K."/>
            <person name="Sack B.R."/>
            <person name="Qadri F."/>
            <person name="Myers L.L."/>
            <person name="Chung G.-T."/>
            <person name="Escheverria P."/>
            <person name="Fraser C.M."/>
            <person name="Sadzewicz L."/>
            <person name="Shefchek K.A."/>
            <person name="Tallon L."/>
            <person name="Das S.P."/>
            <person name="Daugherty S."/>
            <person name="Mongodin E.F."/>
        </authorList>
    </citation>
    <scope>NUCLEOTIDE SEQUENCE [LARGE SCALE GENOMIC DNA]</scope>
    <source>
        <strain evidence="1 2">2-F-2 #4</strain>
    </source>
</reference>